<dbReference type="CDD" id="cd22643">
    <property type="entry name" value="DotY_NTD"/>
    <property type="match status" value="1"/>
</dbReference>
<keyword evidence="3" id="KW-1185">Reference proteome</keyword>
<reference evidence="2 3" key="1">
    <citation type="submission" date="2018-06" db="EMBL/GenBank/DDBJ databases">
        <authorList>
            <consortium name="Pathogen Informatics"/>
            <person name="Doyle S."/>
        </authorList>
    </citation>
    <scope>NUCLEOTIDE SEQUENCE [LARGE SCALE GENOMIC DNA]</scope>
    <source>
        <strain evidence="2 3">NCTC13316</strain>
    </source>
</reference>
<organism evidence="2 3">
    <name type="scientific">Legionella busanensis</name>
    <dbReference type="NCBI Taxonomy" id="190655"/>
    <lineage>
        <taxon>Bacteria</taxon>
        <taxon>Pseudomonadati</taxon>
        <taxon>Pseudomonadota</taxon>
        <taxon>Gammaproteobacteria</taxon>
        <taxon>Legionellales</taxon>
        <taxon>Legionellaceae</taxon>
        <taxon>Legionella</taxon>
    </lineage>
</organism>
<dbReference type="EMBL" id="UGOD01000001">
    <property type="protein sequence ID" value="STX50237.1"/>
    <property type="molecule type" value="Genomic_DNA"/>
</dbReference>
<name>A0A378JGW4_9GAMM</name>
<evidence type="ECO:0000313" key="3">
    <source>
        <dbReference type="Proteomes" id="UP000254794"/>
    </source>
</evidence>
<dbReference type="OrthoDB" id="5635174at2"/>
<proteinExistence type="predicted"/>
<evidence type="ECO:0000256" key="1">
    <source>
        <dbReference type="SAM" id="MobiDB-lite"/>
    </source>
</evidence>
<dbReference type="InterPro" id="IPR049927">
    <property type="entry name" value="DotY_N"/>
</dbReference>
<feature type="region of interest" description="Disordered" evidence="1">
    <location>
        <begin position="208"/>
        <end position="272"/>
    </location>
</feature>
<gene>
    <name evidence="2" type="ORF">NCTC13316_00304</name>
</gene>
<protein>
    <submittedName>
        <fullName evidence="2">Dot/Icm secretion system substrate</fullName>
    </submittedName>
</protein>
<dbReference type="InterPro" id="IPR056465">
    <property type="entry name" value="DotY"/>
</dbReference>
<feature type="compositionally biased region" description="Low complexity" evidence="1">
    <location>
        <begin position="236"/>
        <end position="254"/>
    </location>
</feature>
<evidence type="ECO:0000313" key="2">
    <source>
        <dbReference type="EMBL" id="STX50237.1"/>
    </source>
</evidence>
<dbReference type="Pfam" id="PF23131">
    <property type="entry name" value="DotY"/>
    <property type="match status" value="1"/>
</dbReference>
<sequence>MSAYLQAPNKDAILKALEVASLSPEAAKYLCERLSETFSKVKIEASNEVWERVRQFAENVSIRYGKSSDPWTGRPDDIKTDFENAQHNMAVALLDEVSPSLADGQLNMDFAISDDAQLLRAFSLNEKPLDAKTATAMDTLFNSWLAENEMVSQDSVIYEADRNGRIKEDKNGQPTKANAERVRQLIADRDNGFAPFLNDKFKAHTPHQNLKASVQQHAYPEQAPVVEQPAEPVSTPAPETRSPAPTAAEAAPTAEADKPEPDTTPTAPSSSS</sequence>
<dbReference type="AlphaFoldDB" id="A0A378JGW4"/>
<accession>A0A378JGW4</accession>
<dbReference type="Proteomes" id="UP000254794">
    <property type="component" value="Unassembled WGS sequence"/>
</dbReference>
<feature type="compositionally biased region" description="Low complexity" evidence="1">
    <location>
        <begin position="263"/>
        <end position="272"/>
    </location>
</feature>
<dbReference type="RefSeq" id="WP_115329874.1">
    <property type="nucleotide sequence ID" value="NZ_CAAAHP010000011.1"/>
</dbReference>